<dbReference type="Gene3D" id="1.10.20.10">
    <property type="entry name" value="Histone, subunit A"/>
    <property type="match status" value="1"/>
</dbReference>
<feature type="region of interest" description="Disordered" evidence="1">
    <location>
        <begin position="234"/>
        <end position="300"/>
    </location>
</feature>
<gene>
    <name evidence="2" type="ORF">JAAARDRAFT_27755</name>
</gene>
<feature type="compositionally biased region" description="Polar residues" evidence="1">
    <location>
        <begin position="338"/>
        <end position="349"/>
    </location>
</feature>
<sequence>MSAGSESPGLVGPTYISAHSADVILSDIRPIQLKLEALSSINVLLDELLWSILHVSRSLTTDRLKAGLLKVLPTPLGKEALLEAEVELRAYWERTNASKPGASQRTVDDEKEFSLEWAFELLRLKCVAYSTLNDVDEDLNAETRLQERMAQAGGLSAPKVSLVAPAALYLTAILEAICEHILSNVGRVAARDSTKTTAAVHDVFVALCEDDAIYGLFKSMQVYDQIEALSKVVKPRRSKSFSRSSDKAASPSRTASPNQDFPLAKDSSSGHARSRISSESSTSNATPLGTGAGGQPPRPSFEKARAMKMFMSHSRNASDNKSNGAGQEQNGHKKTDSVRTSGSKNTLPTSLDLDDEDMQEFDDMMRSGATMKVSLTPDRLKTMEVHNKDKHRRDGRRVDGKATPTEAVPIPSPTNKTEDSSPGSPHRSPDTRRPSLIRNVHSILEDDEEQRPAKVHMSRSVPLETSVSSSRNHSPHPPVASAARLRSISTSNMLDSKPPAAVVRKMSHDALPSSTSQRPQRSVPKPLDTTGQPTRTRKVGRNRESLDLDDIMGGSDDDDDLPLASSKPPLTPKTPKAGNGQPALSARTRELIDFLSEGPPEMPPPVIPSGPSMVSLGTTKSRQSGLRRMMSKLTNLGGNDHLHVKASSDSLVASSSPRRNTTNSSLHQSSVSSRNGAAAVIVMTRPPRPPPVQPISPPSSPSPSPAEDIVSPLSRSPPPSFSKKTVPAWERLDNEATSPSFTSPPRNSGSPVPGPSILKVSTTPTSRRTPSPAHSSDEQTPRSKPIHSTTSVHSSSAKERPSHVRREPSPLRTVPSAKTADEPSEVNKSDAALKANVAGELKELQKVLANATTADECRLLVDMFIARSGLATEAAQTENPYPSPSPSLHLPLPSEDLGMETSLVELLLGGDTVGEVSDEKSSTTEDPPIEPAVVTPRTPSGPHRDESRRRQGMVQLDSNKYPLPSLNIPAPVAMVV</sequence>
<feature type="compositionally biased region" description="Polar residues" evidence="1">
    <location>
        <begin position="735"/>
        <end position="750"/>
    </location>
</feature>
<evidence type="ECO:0000313" key="3">
    <source>
        <dbReference type="Proteomes" id="UP000027265"/>
    </source>
</evidence>
<feature type="compositionally biased region" description="Polar residues" evidence="1">
    <location>
        <begin position="786"/>
        <end position="795"/>
    </location>
</feature>
<feature type="compositionally biased region" description="Polar residues" evidence="1">
    <location>
        <begin position="463"/>
        <end position="472"/>
    </location>
</feature>
<proteinExistence type="predicted"/>
<feature type="compositionally biased region" description="Polar residues" evidence="1">
    <location>
        <begin position="314"/>
        <end position="329"/>
    </location>
</feature>
<dbReference type="STRING" id="933084.A0A067QKU1"/>
<feature type="compositionally biased region" description="Low complexity" evidence="1">
    <location>
        <begin position="267"/>
        <end position="283"/>
    </location>
</feature>
<feature type="compositionally biased region" description="Low complexity" evidence="1">
    <location>
        <begin position="761"/>
        <end position="772"/>
    </location>
</feature>
<feature type="compositionally biased region" description="Polar residues" evidence="1">
    <location>
        <begin position="666"/>
        <end position="675"/>
    </location>
</feature>
<feature type="region of interest" description="Disordered" evidence="1">
    <location>
        <begin position="605"/>
        <end position="625"/>
    </location>
</feature>
<feature type="compositionally biased region" description="Basic and acidic residues" evidence="1">
    <location>
        <begin position="819"/>
        <end position="828"/>
    </location>
</feature>
<dbReference type="OrthoDB" id="5382203at2759"/>
<name>A0A067QKU1_9AGAM</name>
<accession>A0A067QKU1</accession>
<feature type="region of interest" description="Disordered" evidence="1">
    <location>
        <begin position="873"/>
        <end position="895"/>
    </location>
</feature>
<feature type="compositionally biased region" description="Low complexity" evidence="1">
    <location>
        <begin position="647"/>
        <end position="665"/>
    </location>
</feature>
<evidence type="ECO:0000256" key="1">
    <source>
        <dbReference type="SAM" id="MobiDB-lite"/>
    </source>
</evidence>
<protein>
    <submittedName>
        <fullName evidence="2">Uncharacterized protein</fullName>
    </submittedName>
</protein>
<dbReference type="EMBL" id="KL197709">
    <property type="protein sequence ID" value="KDQ64137.1"/>
    <property type="molecule type" value="Genomic_DNA"/>
</dbReference>
<organism evidence="2 3">
    <name type="scientific">Jaapia argillacea MUCL 33604</name>
    <dbReference type="NCBI Taxonomy" id="933084"/>
    <lineage>
        <taxon>Eukaryota</taxon>
        <taxon>Fungi</taxon>
        <taxon>Dikarya</taxon>
        <taxon>Basidiomycota</taxon>
        <taxon>Agaricomycotina</taxon>
        <taxon>Agaricomycetes</taxon>
        <taxon>Agaricomycetidae</taxon>
        <taxon>Jaapiales</taxon>
        <taxon>Jaapiaceae</taxon>
        <taxon>Jaapia</taxon>
    </lineage>
</organism>
<keyword evidence="3" id="KW-1185">Reference proteome</keyword>
<dbReference type="InterPro" id="IPR009072">
    <property type="entry name" value="Histone-fold"/>
</dbReference>
<evidence type="ECO:0000313" key="2">
    <source>
        <dbReference type="EMBL" id="KDQ64137.1"/>
    </source>
</evidence>
<feature type="compositionally biased region" description="Basic and acidic residues" evidence="1">
    <location>
        <begin position="796"/>
        <end position="809"/>
    </location>
</feature>
<feature type="region of interest" description="Disordered" evidence="1">
    <location>
        <begin position="909"/>
        <end position="965"/>
    </location>
</feature>
<dbReference type="GO" id="GO:0046982">
    <property type="term" value="F:protein heterodimerization activity"/>
    <property type="evidence" value="ECO:0007669"/>
    <property type="project" value="InterPro"/>
</dbReference>
<feature type="compositionally biased region" description="Basic and acidic residues" evidence="1">
    <location>
        <begin position="378"/>
        <end position="387"/>
    </location>
</feature>
<dbReference type="HOGENOM" id="CLU_010592_0_0_1"/>
<feature type="compositionally biased region" description="Low complexity" evidence="1">
    <location>
        <begin position="562"/>
        <end position="576"/>
    </location>
</feature>
<feature type="compositionally biased region" description="Pro residues" evidence="1">
    <location>
        <begin position="686"/>
        <end position="704"/>
    </location>
</feature>
<dbReference type="AlphaFoldDB" id="A0A067QKU1"/>
<feature type="region of interest" description="Disordered" evidence="1">
    <location>
        <begin position="375"/>
        <end position="481"/>
    </location>
</feature>
<dbReference type="Proteomes" id="UP000027265">
    <property type="component" value="Unassembled WGS sequence"/>
</dbReference>
<reference evidence="3" key="1">
    <citation type="journal article" date="2014" name="Proc. Natl. Acad. Sci. U.S.A.">
        <title>Extensive sampling of basidiomycete genomes demonstrates inadequacy of the white-rot/brown-rot paradigm for wood decay fungi.</title>
        <authorList>
            <person name="Riley R."/>
            <person name="Salamov A.A."/>
            <person name="Brown D.W."/>
            <person name="Nagy L.G."/>
            <person name="Floudas D."/>
            <person name="Held B.W."/>
            <person name="Levasseur A."/>
            <person name="Lombard V."/>
            <person name="Morin E."/>
            <person name="Otillar R."/>
            <person name="Lindquist E.A."/>
            <person name="Sun H."/>
            <person name="LaButti K.M."/>
            <person name="Schmutz J."/>
            <person name="Jabbour D."/>
            <person name="Luo H."/>
            <person name="Baker S.E."/>
            <person name="Pisabarro A.G."/>
            <person name="Walton J.D."/>
            <person name="Blanchette R.A."/>
            <person name="Henrissat B."/>
            <person name="Martin F."/>
            <person name="Cullen D."/>
            <person name="Hibbett D.S."/>
            <person name="Grigoriev I.V."/>
        </authorList>
    </citation>
    <scope>NUCLEOTIDE SEQUENCE [LARGE SCALE GENOMIC DNA]</scope>
    <source>
        <strain evidence="3">MUCL 33604</strain>
    </source>
</reference>
<feature type="region of interest" description="Disordered" evidence="1">
    <location>
        <begin position="314"/>
        <end position="356"/>
    </location>
</feature>
<feature type="region of interest" description="Disordered" evidence="1">
    <location>
        <begin position="507"/>
        <end position="583"/>
    </location>
</feature>
<feature type="region of interest" description="Disordered" evidence="1">
    <location>
        <begin position="647"/>
        <end position="829"/>
    </location>
</feature>
<feature type="compositionally biased region" description="Acidic residues" evidence="1">
    <location>
        <begin position="547"/>
        <end position="561"/>
    </location>
</feature>
<dbReference type="InParanoid" id="A0A067QKU1"/>
<feature type="compositionally biased region" description="Low complexity" evidence="1">
    <location>
        <begin position="241"/>
        <end position="253"/>
    </location>
</feature>